<evidence type="ECO:0000259" key="4">
    <source>
        <dbReference type="Pfam" id="PF18210"/>
    </source>
</evidence>
<keyword evidence="6" id="KW-1185">Reference proteome</keyword>
<feature type="region of interest" description="Disordered" evidence="2">
    <location>
        <begin position="1265"/>
        <end position="1284"/>
    </location>
</feature>
<feature type="coiled-coil region" evidence="1">
    <location>
        <begin position="1720"/>
        <end position="1817"/>
    </location>
</feature>
<feature type="region of interest" description="Disordered" evidence="2">
    <location>
        <begin position="1149"/>
        <end position="1170"/>
    </location>
</feature>
<dbReference type="InterPro" id="IPR040850">
    <property type="entry name" value="Knl1_RWD_C"/>
</dbReference>
<dbReference type="OrthoDB" id="6146233at2759"/>
<dbReference type="GO" id="GO:0005634">
    <property type="term" value="C:nucleus"/>
    <property type="evidence" value="ECO:0007669"/>
    <property type="project" value="TreeGrafter"/>
</dbReference>
<evidence type="ECO:0000313" key="6">
    <source>
        <dbReference type="Proteomes" id="UP000749559"/>
    </source>
</evidence>
<dbReference type="CDD" id="cd21853">
    <property type="entry name" value="KNL1_NTD"/>
    <property type="match status" value="1"/>
</dbReference>
<evidence type="ECO:0000256" key="1">
    <source>
        <dbReference type="SAM" id="Coils"/>
    </source>
</evidence>
<dbReference type="InterPro" id="IPR013253">
    <property type="entry name" value="Spc7_domain"/>
</dbReference>
<feature type="region of interest" description="Disordered" evidence="2">
    <location>
        <begin position="837"/>
        <end position="857"/>
    </location>
</feature>
<dbReference type="InterPro" id="IPR037388">
    <property type="entry name" value="Blinkin"/>
</dbReference>
<evidence type="ECO:0000259" key="3">
    <source>
        <dbReference type="Pfam" id="PF08317"/>
    </source>
</evidence>
<dbReference type="Pfam" id="PF15402">
    <property type="entry name" value="MELT_2"/>
    <property type="match status" value="8"/>
</dbReference>
<feature type="compositionally biased region" description="Polar residues" evidence="2">
    <location>
        <begin position="837"/>
        <end position="852"/>
    </location>
</feature>
<feature type="region of interest" description="Disordered" evidence="2">
    <location>
        <begin position="196"/>
        <end position="220"/>
    </location>
</feature>
<dbReference type="GO" id="GO:0008608">
    <property type="term" value="P:attachment of spindle microtubules to kinetochore"/>
    <property type="evidence" value="ECO:0007669"/>
    <property type="project" value="InterPro"/>
</dbReference>
<reference evidence="5" key="1">
    <citation type="submission" date="2022-03" db="EMBL/GenBank/DDBJ databases">
        <authorList>
            <person name="Martin C."/>
        </authorList>
    </citation>
    <scope>NUCLEOTIDE SEQUENCE</scope>
</reference>
<sequence length="2022" mass="223149">MASHEGETLSLGGGRKRKSNNRRSSILKMGNRSPSRGALYDIDPNAPAQGDGTKEKKTRMSRRVSFAETNQVKEFVKDASWHLNHSNDPDHQPTTAQQDNAENKGEVNPPKISGLDSLLTGHIQHSGPVNTEGEPEHREPSPVDFQNVTHNESVQMDMTSCYGNISTNQDEDADNDHMSALPKLDASSFLKKLAVSSSNIEENREHESSDSQKSDMNYQSGADFMSDQKELMSNHTQIFGTGGDMEMTSTHRDLISQWHNQETCVSNPSASESKLDSKSLLSKLTDRQNTAPVLDSKNLLSKLTDSQPSKPVLDSKSLLSKLTGKSSHPTSKLTDSQTTTPVLDSKSLLSKLTDSQGPKPVLDSKSLLSKLTGESLKPSSKLTNSQTSKPVLDSKSLLSKLTGESSHPTSDQEKTQIFSQDETNQMDFTACHGGLQHETEKPIRKVNSGDILEKLKTTQSAKPNTTQIFNEEDTNQMEFTTCQGGLMDTTVGPPSAQIDSGTFLNNLMKSTNNSTFQTKINLGEVQKTRSSSSDNDMEMTACQNDFIGKVSQNDSQKTQLFENGPMMDFTCVGSITQTTLNVPDITTDNVFDDTAQMDFTVPISQAISVKPNQDQTIHVNPEPDNVVSESQPEEIPNQVTAVDAVSPQPVLESSLNESMDDNVISFKQGSFSSEDQTLPVSQAIHVGNIDPIDHTIQFKAPPAEVATNAPDEPTLTEEKLGPVQKLLAKAKKRRSSIACNFDNDHTEAMDFTTCVGGIAVNDPNKELNPVERLKKTLNRARASLGGKTDTMDFTTCVGGIDTAKKSRFDATKLFTEDDQMEFTACVGDLLNSKPTESNVKGWQATKPNTTAIPDTPDKTAIFDKSALGGDMEMTEAIPAFIKTTSELTEADKDKPTALNTMDDTPTELPDKTTIFNRTSDGGFDMDFTQAITGNIQVDLQIPKSKARNRRLNRTSVGGMDMEMTQAFTGNIQTDDKTQIFDRTTVGGFDMEMTQAVTGNIQTDLEIPKKIDKTSEFEKTSVDDFDMDITKPTEKHEANDECNGLDKTSLGGFDMEMTQAVTANIQSHGVKPTTNTTHTNDKTQIFDRTTVGGFDMEMTQAVTANIQSHGVKPTTNTTHTNDKTQIFDRTNVGGFDMEMTQAFTGKIQTSLETPTGTSPEKLENHNKTSGGLDMEMTEAIPLNINAHIEANNTHIGGSEAHIEASNAHIEANNTYIKGSTGHTEANNTYIKGSNAHIEANNTYVKGSNAHVEANNTHVEANNTHIEQSLMGKPTENTSSKSVEHRDTTFSVNTPGVSVLKHSSITSDHTDSSIAMSVQDYAEDAFKSLHEINTAGSIKSAEPATVLEDSVLANNDALPDYAEDAFKSLDVVKPMTAVDAATVDGAPAMNRSRHLSSTFHVSSCVSGILDEKMPEFDHSITNSGNLDTHHLLMAEAPGELSKSRIDTQYLLKQIGEDTDHNVSNKSRLDTQYLLKEVNDRLNEKDNLTDTSLRGDLSQSEDILHGDMSVRDLSNKADVSEPVGAVTMTTEDAQTIESTENTGSKEIGSTHDKLAQLSPTEADKSDNVFNMDMNLSVEEFLSTLNVQLDIPDQQASRYSITPIQGAVPETMSDCLNIMSIVKPQQEIYSTYCKELEEKAKLIQNANEQMVAELSKCNPPMFAHVKSASTEQLQTLSDKLTNRLSLLRKMVSKKFRNWKVSMINSIEDHLEDEYTELSTCVLQVRDIQNKVTNARSSLDTVNAELDKKLQELESNPLPNTQERELLLNNNREIKQLKRKLTATDEQHAKQKSEIDTLKKRREILADETERLRIKVEKLNKAKHDSAHVSHLKEMVDTYQSIVEWELLESTSYFMKLGLLHRSIHVELTLGKCLMNKSREILDLKITSKLNEFSSANYAKLVNRLVLRDLSTIDISQLYNHTGNLPQLLQHMSRIVCRHRQLGDQLRAVEISHSVHLQDYSVCVYFSSVSSHCKFYIKFDVTQGCSWTFNNSIGNTSQCDIDSTLNKIKKGPDYLQRLVNSIDNMLL</sequence>
<comment type="caution">
    <text evidence="5">The sequence shown here is derived from an EMBL/GenBank/DDBJ whole genome shotgun (WGS) entry which is preliminary data.</text>
</comment>
<evidence type="ECO:0008006" key="7">
    <source>
        <dbReference type="Google" id="ProtNLM"/>
    </source>
</evidence>
<proteinExistence type="predicted"/>
<dbReference type="GO" id="GO:0034501">
    <property type="term" value="P:protein localization to kinetochore"/>
    <property type="evidence" value="ECO:0007669"/>
    <property type="project" value="InterPro"/>
</dbReference>
<evidence type="ECO:0000313" key="5">
    <source>
        <dbReference type="EMBL" id="CAH1791551.1"/>
    </source>
</evidence>
<feature type="compositionally biased region" description="Polar residues" evidence="2">
    <location>
        <begin position="377"/>
        <end position="389"/>
    </location>
</feature>
<dbReference type="Pfam" id="PF08317">
    <property type="entry name" value="Spc7"/>
    <property type="match status" value="1"/>
</dbReference>
<evidence type="ECO:0000256" key="2">
    <source>
        <dbReference type="SAM" id="MobiDB-lite"/>
    </source>
</evidence>
<organism evidence="5 6">
    <name type="scientific">Owenia fusiformis</name>
    <name type="common">Polychaete worm</name>
    <dbReference type="NCBI Taxonomy" id="6347"/>
    <lineage>
        <taxon>Eukaryota</taxon>
        <taxon>Metazoa</taxon>
        <taxon>Spiralia</taxon>
        <taxon>Lophotrochozoa</taxon>
        <taxon>Annelida</taxon>
        <taxon>Polychaeta</taxon>
        <taxon>Sedentaria</taxon>
        <taxon>Canalipalpata</taxon>
        <taxon>Sabellida</taxon>
        <taxon>Oweniida</taxon>
        <taxon>Oweniidae</taxon>
        <taxon>Owenia</taxon>
    </lineage>
</organism>
<keyword evidence="1" id="KW-0175">Coiled coil</keyword>
<accession>A0A8S4PEV1</accession>
<feature type="compositionally biased region" description="Basic and acidic residues" evidence="2">
    <location>
        <begin position="74"/>
        <end position="91"/>
    </location>
</feature>
<feature type="region of interest" description="Disordered" evidence="2">
    <location>
        <begin position="321"/>
        <end position="342"/>
    </location>
</feature>
<dbReference type="Pfam" id="PF18210">
    <property type="entry name" value="Knl1_RWD_C"/>
    <property type="match status" value="1"/>
</dbReference>
<feature type="domain" description="Knl1 C-terminal RWD" evidence="4">
    <location>
        <begin position="1781"/>
        <end position="1938"/>
    </location>
</feature>
<feature type="compositionally biased region" description="Polar residues" evidence="2">
    <location>
        <begin position="328"/>
        <end position="342"/>
    </location>
</feature>
<dbReference type="EMBL" id="CAIIXF020000008">
    <property type="protein sequence ID" value="CAH1791551.1"/>
    <property type="molecule type" value="Genomic_DNA"/>
</dbReference>
<protein>
    <recommendedName>
        <fullName evidence="7">Spc7 kinetochore protein domain-containing protein</fullName>
    </recommendedName>
</protein>
<dbReference type="PANTHER" id="PTHR16520">
    <property type="entry name" value="KINETOCHORE SCAFFOLD 1"/>
    <property type="match status" value="1"/>
</dbReference>
<feature type="region of interest" description="Disordered" evidence="2">
    <location>
        <begin position="1"/>
        <end position="145"/>
    </location>
</feature>
<feature type="domain" description="Spc7 kinetochore protein" evidence="3">
    <location>
        <begin position="1572"/>
        <end position="1750"/>
    </location>
</feature>
<name>A0A8S4PEV1_OWEFU</name>
<feature type="compositionally biased region" description="Basic and acidic residues" evidence="2">
    <location>
        <begin position="201"/>
        <end position="213"/>
    </location>
</feature>
<feature type="region of interest" description="Disordered" evidence="2">
    <location>
        <begin position="373"/>
        <end position="395"/>
    </location>
</feature>
<dbReference type="Proteomes" id="UP000749559">
    <property type="component" value="Unassembled WGS sequence"/>
</dbReference>
<gene>
    <name evidence="5" type="ORF">OFUS_LOCUS16624</name>
</gene>
<dbReference type="PANTHER" id="PTHR16520:SF3">
    <property type="entry name" value="KINETOCHORE SCAFFOLD 1"/>
    <property type="match status" value="1"/>
</dbReference>